<dbReference type="GO" id="GO:0051604">
    <property type="term" value="P:protein maturation"/>
    <property type="evidence" value="ECO:0007669"/>
    <property type="project" value="TreeGrafter"/>
</dbReference>
<evidence type="ECO:0000313" key="5">
    <source>
        <dbReference type="Proteomes" id="UP000233414"/>
    </source>
</evidence>
<evidence type="ECO:0000313" key="4">
    <source>
        <dbReference type="EMBL" id="PKL72283.1"/>
    </source>
</evidence>
<dbReference type="EMBL" id="PGYQ01000009">
    <property type="protein sequence ID" value="PKL72283.1"/>
    <property type="molecule type" value="Genomic_DNA"/>
</dbReference>
<dbReference type="Gene3D" id="3.30.1330.10">
    <property type="entry name" value="PurM-like, N-terminal domain"/>
    <property type="match status" value="1"/>
</dbReference>
<reference evidence="4 5" key="1">
    <citation type="journal article" date="2017" name="ISME J.">
        <title>Potential for microbial H2 and metal transformations associated with novel bacteria and archaea in deep terrestrial subsurface sediments.</title>
        <authorList>
            <person name="Hernsdorf A.W."/>
            <person name="Amano Y."/>
            <person name="Miyakawa K."/>
            <person name="Ise K."/>
            <person name="Suzuki Y."/>
            <person name="Anantharaman K."/>
            <person name="Probst A."/>
            <person name="Burstein D."/>
            <person name="Thomas B.C."/>
            <person name="Banfield J.F."/>
        </authorList>
    </citation>
    <scope>NUCLEOTIDE SEQUENCE [LARGE SCALE GENOMIC DNA]</scope>
    <source>
        <strain evidence="4">HGW-Kuenenbacteria-1</strain>
    </source>
</reference>
<dbReference type="InterPro" id="IPR036676">
    <property type="entry name" value="PurM-like_C_sf"/>
</dbReference>
<dbReference type="Gene3D" id="3.90.650.10">
    <property type="entry name" value="PurM-like C-terminal domain"/>
    <property type="match status" value="1"/>
</dbReference>
<comment type="caution">
    <text evidence="4">The sequence shown here is derived from an EMBL/GenBank/DDBJ whole genome shotgun (WGS) entry which is preliminary data.</text>
</comment>
<evidence type="ECO:0000259" key="2">
    <source>
        <dbReference type="Pfam" id="PF00586"/>
    </source>
</evidence>
<comment type="similarity">
    <text evidence="1">Belongs to the HypE family.</text>
</comment>
<dbReference type="AlphaFoldDB" id="A0A2N1UN96"/>
<sequence length="327" mass="35886">MKENLTIKLDHGAGGFTSWELLKEIRKNLSYKGEWKNCEDDGAVFNLGKEKLVFTTDAFIVDPIFFQGGDIGKIAISGTINDLSVMGAKPLGISLSIVIEEGFLQKNLIKIIKSINQVSKESGVPVVTGDTKVMEKGKIDKIEITTAGVGITKKIIQNNGALPGDFIITSGDLGEHSIALLSKRFNYQTKIKSDAQPINKILEKVGKYLNACKDPTRGGLSANIVEIAEKSKVKIILNEKTLPYKKETIAVSELLGIDIFSLASEGRFIASVSQKNINKVLKILKEFNPEAKIIGKVEKGKKVFLKTKFNSLRPIEMPRGKLIPRIC</sequence>
<dbReference type="InterPro" id="IPR016188">
    <property type="entry name" value="PurM-like_N"/>
</dbReference>
<accession>A0A2N1UN96</accession>
<evidence type="ECO:0000256" key="1">
    <source>
        <dbReference type="ARBA" id="ARBA00006243"/>
    </source>
</evidence>
<feature type="domain" description="PurM-like C-terminal" evidence="3">
    <location>
        <begin position="163"/>
        <end position="306"/>
    </location>
</feature>
<dbReference type="InterPro" id="IPR036921">
    <property type="entry name" value="PurM-like_N_sf"/>
</dbReference>
<dbReference type="Pfam" id="PF02769">
    <property type="entry name" value="AIRS_C"/>
    <property type="match status" value="1"/>
</dbReference>
<dbReference type="Proteomes" id="UP000233414">
    <property type="component" value="Unassembled WGS sequence"/>
</dbReference>
<dbReference type="InterPro" id="IPR011854">
    <property type="entry name" value="HypE"/>
</dbReference>
<evidence type="ECO:0000259" key="3">
    <source>
        <dbReference type="Pfam" id="PF02769"/>
    </source>
</evidence>
<feature type="domain" description="PurM-like N-terminal" evidence="2">
    <location>
        <begin position="40"/>
        <end position="151"/>
    </location>
</feature>
<dbReference type="PANTHER" id="PTHR30303">
    <property type="entry name" value="HYDROGENASE ISOENZYMES FORMATION PROTEIN HYPE"/>
    <property type="match status" value="1"/>
</dbReference>
<dbReference type="SUPFAM" id="SSF56042">
    <property type="entry name" value="PurM C-terminal domain-like"/>
    <property type="match status" value="1"/>
</dbReference>
<dbReference type="PIRSF" id="PIRSF005644">
    <property type="entry name" value="Hdrgns_mtr_HypE"/>
    <property type="match status" value="1"/>
</dbReference>
<proteinExistence type="inferred from homology"/>
<dbReference type="InterPro" id="IPR010918">
    <property type="entry name" value="PurM-like_C_dom"/>
</dbReference>
<name>A0A2N1UN96_9BACT</name>
<dbReference type="NCBIfam" id="TIGR02124">
    <property type="entry name" value="hypE"/>
    <property type="match status" value="1"/>
</dbReference>
<dbReference type="PANTHER" id="PTHR30303:SF0">
    <property type="entry name" value="CARBAMOYL DEHYDRATASE HYPE"/>
    <property type="match status" value="1"/>
</dbReference>
<gene>
    <name evidence="4" type="primary">hypE</name>
    <name evidence="4" type="ORF">CVV26_02300</name>
</gene>
<dbReference type="Pfam" id="PF00586">
    <property type="entry name" value="AIRS"/>
    <property type="match status" value="1"/>
</dbReference>
<organism evidence="4 5">
    <name type="scientific">Candidatus Kuenenbacteria bacterium HGW-Kuenenbacteria-1</name>
    <dbReference type="NCBI Taxonomy" id="2013812"/>
    <lineage>
        <taxon>Bacteria</taxon>
        <taxon>Candidatus Kueneniibacteriota</taxon>
    </lineage>
</organism>
<dbReference type="SUPFAM" id="SSF55326">
    <property type="entry name" value="PurM N-terminal domain-like"/>
    <property type="match status" value="1"/>
</dbReference>
<protein>
    <submittedName>
        <fullName evidence="4">Hydrogenase expression/formation protein HypE</fullName>
    </submittedName>
</protein>